<dbReference type="Proteomes" id="UP001055453">
    <property type="component" value="Chromosome"/>
</dbReference>
<evidence type="ECO:0000313" key="3">
    <source>
        <dbReference type="Proteomes" id="UP001055453"/>
    </source>
</evidence>
<proteinExistence type="predicted"/>
<sequence length="130" mass="13121">MAGAAAYSAFKAITEGDAAAIATMGVGAVGGAGVYSVVGSMGLVAPKVGLAFGIGAVPMAGIGAVVGLAAYGIAKLLDESEISETPTQLFERMEEKVLLMDAYSEAVMELEAFLSGEDLNQKFAVLGVER</sequence>
<name>A0ABM7Z956_NOSCO</name>
<gene>
    <name evidence="2" type="ORF">ANSO36C_55320</name>
</gene>
<dbReference type="EMBL" id="AP025732">
    <property type="protein sequence ID" value="BDI19730.1"/>
    <property type="molecule type" value="Genomic_DNA"/>
</dbReference>
<reference evidence="2" key="1">
    <citation type="submission" date="2022-04" db="EMBL/GenBank/DDBJ databases">
        <title>Complete genome sequence of a cyanobacterium, Nostoc sp. SO-36, isolated in Antarctica.</title>
        <authorList>
            <person name="Kanesaki Y."/>
            <person name="Effendi D."/>
            <person name="Sakamoto T."/>
            <person name="Ohtani S."/>
            <person name="Awai K."/>
        </authorList>
    </citation>
    <scope>NUCLEOTIDE SEQUENCE</scope>
    <source>
        <strain evidence="2">SO-36</strain>
    </source>
</reference>
<keyword evidence="3" id="KW-1185">Reference proteome</keyword>
<keyword evidence="1" id="KW-0812">Transmembrane</keyword>
<keyword evidence="1" id="KW-1133">Transmembrane helix</keyword>
<keyword evidence="1" id="KW-0472">Membrane</keyword>
<accession>A0ABM7Z956</accession>
<feature type="transmembrane region" description="Helical" evidence="1">
    <location>
        <begin position="18"/>
        <end position="38"/>
    </location>
</feature>
<protein>
    <submittedName>
        <fullName evidence="2">Uncharacterized protein</fullName>
    </submittedName>
</protein>
<evidence type="ECO:0000256" key="1">
    <source>
        <dbReference type="SAM" id="Phobius"/>
    </source>
</evidence>
<evidence type="ECO:0000313" key="2">
    <source>
        <dbReference type="EMBL" id="BDI19730.1"/>
    </source>
</evidence>
<feature type="transmembrane region" description="Helical" evidence="1">
    <location>
        <begin position="50"/>
        <end position="74"/>
    </location>
</feature>
<dbReference type="RefSeq" id="WP_251957302.1">
    <property type="nucleotide sequence ID" value="NZ_AP025732.1"/>
</dbReference>
<organism evidence="2 3">
    <name type="scientific">Nostoc cf. commune SO-36</name>
    <dbReference type="NCBI Taxonomy" id="449208"/>
    <lineage>
        <taxon>Bacteria</taxon>
        <taxon>Bacillati</taxon>
        <taxon>Cyanobacteriota</taxon>
        <taxon>Cyanophyceae</taxon>
        <taxon>Nostocales</taxon>
        <taxon>Nostocaceae</taxon>
        <taxon>Nostoc</taxon>
    </lineage>
</organism>